<dbReference type="PIRSF" id="PIRSF005751">
    <property type="entry name" value="Acet_citr_lig"/>
    <property type="match status" value="1"/>
</dbReference>
<dbReference type="InterPro" id="IPR013166">
    <property type="entry name" value="Citrate_lyase_ligase_C"/>
</dbReference>
<evidence type="ECO:0000256" key="2">
    <source>
        <dbReference type="ARBA" id="ARBA00022840"/>
    </source>
</evidence>
<keyword evidence="3 5" id="KW-0436">Ligase</keyword>
<dbReference type="PANTHER" id="PTHR40599">
    <property type="entry name" value="[CITRATE [PRO-3S]-LYASE] LIGASE"/>
    <property type="match status" value="1"/>
</dbReference>
<feature type="domain" description="N-acetyltransferase" evidence="4">
    <location>
        <begin position="1"/>
        <end position="128"/>
    </location>
</feature>
<dbReference type="InterPro" id="IPR004821">
    <property type="entry name" value="Cyt_trans-like"/>
</dbReference>
<sequence length="348" mass="39492">MSDYFISQVYPSDKRTNAQVDALLEQEGIRRDANLDYTCVMFDNDYHAIATGSCFGNTLRCMAVDHHHQGEGLMNEIVSHLVQYQYERGNLHLFLYTKCSSAKFFGDLGFYEIARIEDQIVFMENRKDGFSSYLDNLARSRVEAPKVAAIVMNANPFTLGHQYLVEKAAAENDLVHLFMVSEDASLFPYAVRKQLIQEGTRHLSNLRYHDSGPYIISQATFPSYFQKDAEAVIASHANLDLAIFTKIAHRLGITVRYVGEEPTSVVTGLYNQVMQQRLPEAGIQCIVVPRREEQGQVVSASTVRKALQEGNWALVREQVPATTLEFLQSEAARPILERIRKEQDVVHY</sequence>
<comment type="catalytic activity">
    <reaction evidence="3">
        <text>holo-[citrate lyase ACP] + acetate + ATP = acetyl-[citrate lyase ACP] + AMP + diphosphate</text>
        <dbReference type="Rhea" id="RHEA:23788"/>
        <dbReference type="Rhea" id="RHEA-COMP:10158"/>
        <dbReference type="Rhea" id="RHEA-COMP:13710"/>
        <dbReference type="ChEBI" id="CHEBI:30089"/>
        <dbReference type="ChEBI" id="CHEBI:30616"/>
        <dbReference type="ChEBI" id="CHEBI:33019"/>
        <dbReference type="ChEBI" id="CHEBI:82683"/>
        <dbReference type="ChEBI" id="CHEBI:137976"/>
        <dbReference type="ChEBI" id="CHEBI:456215"/>
        <dbReference type="EC" id="6.2.1.22"/>
    </reaction>
</comment>
<dbReference type="SUPFAM" id="SSF52374">
    <property type="entry name" value="Nucleotidylyl transferase"/>
    <property type="match status" value="1"/>
</dbReference>
<dbReference type="Gene3D" id="3.40.630.30">
    <property type="match status" value="1"/>
</dbReference>
<dbReference type="PROSITE" id="PS51186">
    <property type="entry name" value="GNAT"/>
    <property type="match status" value="1"/>
</dbReference>
<gene>
    <name evidence="5" type="ORF">SAMN05216495_11834</name>
</gene>
<keyword evidence="2 3" id="KW-0067">ATP-binding</keyword>
<dbReference type="InterPro" id="IPR000182">
    <property type="entry name" value="GNAT_dom"/>
</dbReference>
<proteinExistence type="predicted"/>
<dbReference type="SUPFAM" id="SSF55729">
    <property type="entry name" value="Acyl-CoA N-acyltransferases (Nat)"/>
    <property type="match status" value="1"/>
</dbReference>
<evidence type="ECO:0000256" key="3">
    <source>
        <dbReference type="PIRNR" id="PIRNR005751"/>
    </source>
</evidence>
<dbReference type="EMBL" id="FNOP01000018">
    <property type="protein sequence ID" value="SDX24675.1"/>
    <property type="molecule type" value="Genomic_DNA"/>
</dbReference>
<dbReference type="AlphaFoldDB" id="A0A1H3A500"/>
<protein>
    <recommendedName>
        <fullName evidence="3">[Citrate [pro-3S]-lyase] ligase</fullName>
        <ecNumber evidence="3">6.2.1.22</ecNumber>
    </recommendedName>
</protein>
<dbReference type="RefSeq" id="WP_074708017.1">
    <property type="nucleotide sequence ID" value="NZ_CALAKB010000023.1"/>
</dbReference>
<evidence type="ECO:0000313" key="5">
    <source>
        <dbReference type="EMBL" id="SDX24675.1"/>
    </source>
</evidence>
<dbReference type="Proteomes" id="UP000182379">
    <property type="component" value="Unassembled WGS sequence"/>
</dbReference>
<dbReference type="InterPro" id="IPR016181">
    <property type="entry name" value="Acyl_CoA_acyltransferase"/>
</dbReference>
<keyword evidence="5" id="KW-0456">Lyase</keyword>
<reference evidence="5 6" key="1">
    <citation type="submission" date="2016-10" db="EMBL/GenBank/DDBJ databases">
        <authorList>
            <person name="Varghese N."/>
            <person name="Submissions S."/>
        </authorList>
    </citation>
    <scope>NUCLEOTIDE SEQUENCE [LARGE SCALE GENOMIC DNA]</scope>
    <source>
        <strain evidence="5 6">WCC6</strain>
    </source>
</reference>
<dbReference type="Pfam" id="PF08218">
    <property type="entry name" value="Citrate_ly_lig"/>
    <property type="match status" value="1"/>
</dbReference>
<dbReference type="EC" id="6.2.1.22" evidence="3"/>
<organism evidence="5 6">
    <name type="scientific">Acidaminococcus fermentans</name>
    <dbReference type="NCBI Taxonomy" id="905"/>
    <lineage>
        <taxon>Bacteria</taxon>
        <taxon>Bacillati</taxon>
        <taxon>Bacillota</taxon>
        <taxon>Negativicutes</taxon>
        <taxon>Acidaminococcales</taxon>
        <taxon>Acidaminococcaceae</taxon>
        <taxon>Acidaminococcus</taxon>
    </lineage>
</organism>
<dbReference type="GO" id="GO:0016747">
    <property type="term" value="F:acyltransferase activity, transferring groups other than amino-acyl groups"/>
    <property type="evidence" value="ECO:0007669"/>
    <property type="project" value="InterPro"/>
</dbReference>
<dbReference type="InterPro" id="IPR005216">
    <property type="entry name" value="Citrate_lyase_ligase"/>
</dbReference>
<accession>A0A1H3A500</accession>
<evidence type="ECO:0000256" key="1">
    <source>
        <dbReference type="ARBA" id="ARBA00022741"/>
    </source>
</evidence>
<comment type="function">
    <text evidence="3">Acetylation of prosthetic group (2-(5''-phosphoribosyl)-3'-dephosphocoenzyme-A) of the gamma subunit of citrate lyase.</text>
</comment>
<dbReference type="PANTHER" id="PTHR40599:SF1">
    <property type="entry name" value="[CITRATE [PRO-3S]-LYASE] LIGASE"/>
    <property type="match status" value="1"/>
</dbReference>
<evidence type="ECO:0000313" key="6">
    <source>
        <dbReference type="Proteomes" id="UP000182379"/>
    </source>
</evidence>
<dbReference type="SMART" id="SM00764">
    <property type="entry name" value="Citrate_ly_lig"/>
    <property type="match status" value="1"/>
</dbReference>
<keyword evidence="1 3" id="KW-0547">Nucleotide-binding</keyword>
<dbReference type="NCBIfam" id="TIGR00125">
    <property type="entry name" value="cyt_tran_rel"/>
    <property type="match status" value="1"/>
</dbReference>
<dbReference type="Gene3D" id="3.40.50.620">
    <property type="entry name" value="HUPs"/>
    <property type="match status" value="1"/>
</dbReference>
<evidence type="ECO:0000259" key="4">
    <source>
        <dbReference type="PROSITE" id="PS51186"/>
    </source>
</evidence>
<dbReference type="InterPro" id="IPR014729">
    <property type="entry name" value="Rossmann-like_a/b/a_fold"/>
</dbReference>
<name>A0A1H3A500_ACIFE</name>
<dbReference type="GO" id="GO:0016829">
    <property type="term" value="F:lyase activity"/>
    <property type="evidence" value="ECO:0007669"/>
    <property type="project" value="UniProtKB-KW"/>
</dbReference>
<dbReference type="NCBIfam" id="TIGR00124">
    <property type="entry name" value="cit_ly_ligase"/>
    <property type="match status" value="1"/>
</dbReference>
<dbReference type="GO" id="GO:0005524">
    <property type="term" value="F:ATP binding"/>
    <property type="evidence" value="ECO:0007669"/>
    <property type="project" value="UniProtKB-UniRule"/>
</dbReference>
<dbReference type="GO" id="GO:0008771">
    <property type="term" value="F:[citrate (pro-3S)-lyase] ligase activity"/>
    <property type="evidence" value="ECO:0007669"/>
    <property type="project" value="UniProtKB-EC"/>
</dbReference>
<dbReference type="CDD" id="cd02169">
    <property type="entry name" value="Citrate_lyase_ligase"/>
    <property type="match status" value="1"/>
</dbReference>
<comment type="caution">
    <text evidence="5">The sequence shown here is derived from an EMBL/GenBank/DDBJ whole genome shotgun (WGS) entry which is preliminary data.</text>
</comment>